<dbReference type="GO" id="GO:0003855">
    <property type="term" value="F:3-dehydroquinate dehydratase activity"/>
    <property type="evidence" value="ECO:0007669"/>
    <property type="project" value="UniProtKB-UniRule"/>
</dbReference>
<dbReference type="STRING" id="426128.SAMN05660297_00346"/>
<dbReference type="PIRSF" id="PIRSF001399">
    <property type="entry name" value="DHquinase_II"/>
    <property type="match status" value="1"/>
</dbReference>
<keyword evidence="12" id="KW-0812">Transmembrane</keyword>
<dbReference type="GO" id="GO:0019631">
    <property type="term" value="P:quinate catabolic process"/>
    <property type="evidence" value="ECO:0007669"/>
    <property type="project" value="TreeGrafter"/>
</dbReference>
<organism evidence="13 14">
    <name type="scientific">Natronincola peptidivorans</name>
    <dbReference type="NCBI Taxonomy" id="426128"/>
    <lineage>
        <taxon>Bacteria</taxon>
        <taxon>Bacillati</taxon>
        <taxon>Bacillota</taxon>
        <taxon>Clostridia</taxon>
        <taxon>Peptostreptococcales</taxon>
        <taxon>Natronincolaceae</taxon>
        <taxon>Natronincola</taxon>
    </lineage>
</organism>
<feature type="binding site" evidence="8 10">
    <location>
        <position position="86"/>
    </location>
    <ligand>
        <name>substrate</name>
    </ligand>
</feature>
<feature type="binding site" evidence="8 10">
    <location>
        <position position="79"/>
    </location>
    <ligand>
        <name>substrate</name>
    </ligand>
</feature>
<feature type="active site" description="Proton donor" evidence="8 9">
    <location>
        <position position="99"/>
    </location>
</feature>
<evidence type="ECO:0000313" key="13">
    <source>
        <dbReference type="EMBL" id="SES71163.1"/>
    </source>
</evidence>
<dbReference type="NCBIfam" id="TIGR01088">
    <property type="entry name" value="aroQ"/>
    <property type="match status" value="1"/>
</dbReference>
<dbReference type="Gene3D" id="3.40.50.9100">
    <property type="entry name" value="Dehydroquinase, class II"/>
    <property type="match status" value="1"/>
</dbReference>
<accession>A0A1H9YQ17</accession>
<comment type="function">
    <text evidence="8">Catalyzes a trans-dehydration via an enolate intermediate.</text>
</comment>
<comment type="similarity">
    <text evidence="3 8">Belongs to the type-II 3-dehydroquinase family.</text>
</comment>
<dbReference type="PANTHER" id="PTHR21272:SF3">
    <property type="entry name" value="CATABOLIC 3-DEHYDROQUINASE"/>
    <property type="match status" value="1"/>
</dbReference>
<reference evidence="13 14" key="1">
    <citation type="submission" date="2016-10" db="EMBL/GenBank/DDBJ databases">
        <authorList>
            <person name="de Groot N.N."/>
        </authorList>
    </citation>
    <scope>NUCLEOTIDE SEQUENCE [LARGE SCALE GENOMIC DNA]</scope>
    <source>
        <strain evidence="13 14">DSM 18979</strain>
    </source>
</reference>
<proteinExistence type="inferred from homology"/>
<feature type="site" description="Transition state stabilizer" evidence="8 11">
    <location>
        <position position="18"/>
    </location>
</feature>
<dbReference type="EMBL" id="FOHU01000001">
    <property type="protein sequence ID" value="SES71163.1"/>
    <property type="molecule type" value="Genomic_DNA"/>
</dbReference>
<evidence type="ECO:0000256" key="2">
    <source>
        <dbReference type="ARBA" id="ARBA00004902"/>
    </source>
</evidence>
<dbReference type="AlphaFoldDB" id="A0A1H9YQ17"/>
<dbReference type="PROSITE" id="PS01029">
    <property type="entry name" value="DEHYDROQUINASE_II"/>
    <property type="match status" value="1"/>
</dbReference>
<dbReference type="HAMAP" id="MF_00169">
    <property type="entry name" value="AroQ"/>
    <property type="match status" value="1"/>
</dbReference>
<comment type="catalytic activity">
    <reaction evidence="1 8">
        <text>3-dehydroquinate = 3-dehydroshikimate + H2O</text>
        <dbReference type="Rhea" id="RHEA:21096"/>
        <dbReference type="ChEBI" id="CHEBI:15377"/>
        <dbReference type="ChEBI" id="CHEBI:16630"/>
        <dbReference type="ChEBI" id="CHEBI:32364"/>
        <dbReference type="EC" id="4.2.1.10"/>
    </reaction>
</comment>
<gene>
    <name evidence="8" type="primary">aroQ</name>
    <name evidence="13" type="ORF">SAMN05660297_00346</name>
</gene>
<feature type="binding site" evidence="8 10">
    <location>
        <position position="110"/>
    </location>
    <ligand>
        <name>substrate</name>
    </ligand>
</feature>
<dbReference type="GO" id="GO:0009073">
    <property type="term" value="P:aromatic amino acid family biosynthetic process"/>
    <property type="evidence" value="ECO:0007669"/>
    <property type="project" value="UniProtKB-KW"/>
</dbReference>
<evidence type="ECO:0000256" key="12">
    <source>
        <dbReference type="SAM" id="Phobius"/>
    </source>
</evidence>
<keyword evidence="12" id="KW-0472">Membrane</keyword>
<feature type="transmembrane region" description="Helical" evidence="12">
    <location>
        <begin position="114"/>
        <end position="139"/>
    </location>
</feature>
<evidence type="ECO:0000256" key="9">
    <source>
        <dbReference type="PIRSR" id="PIRSR001399-1"/>
    </source>
</evidence>
<sequence>MEKYLVIHGPNLNLLGIREPEVYGRMTLKEINENLLREAAKNNVKLDIIQSNTEGEIIDLLHNANDMHGIIINPAAYTHYSVAIHDAIKAISNPVIEVHLSNIHNREDFRKKSVTAAACIGQISGFGFYSYILALHALIHHNQS</sequence>
<evidence type="ECO:0000256" key="6">
    <source>
        <dbReference type="ARBA" id="ARBA00023141"/>
    </source>
</evidence>
<evidence type="ECO:0000256" key="4">
    <source>
        <dbReference type="ARBA" id="ARBA00011193"/>
    </source>
</evidence>
<keyword evidence="7 8" id="KW-0456">Lyase</keyword>
<dbReference type="NCBIfam" id="NF003806">
    <property type="entry name" value="PRK05395.1-3"/>
    <property type="match status" value="1"/>
</dbReference>
<dbReference type="Pfam" id="PF01220">
    <property type="entry name" value="DHquinase_II"/>
    <property type="match status" value="1"/>
</dbReference>
<dbReference type="UniPathway" id="UPA00053">
    <property type="reaction ID" value="UER00086"/>
</dbReference>
<evidence type="ECO:0000256" key="7">
    <source>
        <dbReference type="ARBA" id="ARBA00023239"/>
    </source>
</evidence>
<dbReference type="NCBIfam" id="NF003805">
    <property type="entry name" value="PRK05395.1-2"/>
    <property type="match status" value="1"/>
</dbReference>
<keyword evidence="8" id="KW-0028">Amino-acid biosynthesis</keyword>
<dbReference type="InterPro" id="IPR018509">
    <property type="entry name" value="DHquinase_II_CS"/>
</dbReference>
<evidence type="ECO:0000313" key="14">
    <source>
        <dbReference type="Proteomes" id="UP000199568"/>
    </source>
</evidence>
<evidence type="ECO:0000256" key="10">
    <source>
        <dbReference type="PIRSR" id="PIRSR001399-2"/>
    </source>
</evidence>
<dbReference type="RefSeq" id="WP_090438339.1">
    <property type="nucleotide sequence ID" value="NZ_FOHU01000001.1"/>
</dbReference>
<dbReference type="InterPro" id="IPR036441">
    <property type="entry name" value="DHquinase_II_sf"/>
</dbReference>
<keyword evidence="12" id="KW-1133">Transmembrane helix</keyword>
<protein>
    <recommendedName>
        <fullName evidence="5 8">3-dehydroquinate dehydratase</fullName>
        <shortName evidence="8">3-dehydroquinase</shortName>
        <ecNumber evidence="5 8">4.2.1.10</ecNumber>
    </recommendedName>
    <alternativeName>
        <fullName evidence="8">Type II DHQase</fullName>
    </alternativeName>
</protein>
<feature type="active site" description="Proton acceptor" evidence="8 9">
    <location>
        <position position="23"/>
    </location>
</feature>
<evidence type="ECO:0000256" key="1">
    <source>
        <dbReference type="ARBA" id="ARBA00001864"/>
    </source>
</evidence>
<dbReference type="GO" id="GO:0009423">
    <property type="term" value="P:chorismate biosynthetic process"/>
    <property type="evidence" value="ECO:0007669"/>
    <property type="project" value="UniProtKB-UniRule"/>
</dbReference>
<evidence type="ECO:0000256" key="11">
    <source>
        <dbReference type="PIRSR" id="PIRSR001399-3"/>
    </source>
</evidence>
<dbReference type="OrthoDB" id="9790793at2"/>
<feature type="binding site" evidence="8 10">
    <location>
        <begin position="100"/>
        <end position="101"/>
    </location>
    <ligand>
        <name>substrate</name>
    </ligand>
</feature>
<keyword evidence="6 8" id="KW-0057">Aromatic amino acid biosynthesis</keyword>
<evidence type="ECO:0000256" key="3">
    <source>
        <dbReference type="ARBA" id="ARBA00011037"/>
    </source>
</evidence>
<keyword evidence="14" id="KW-1185">Reference proteome</keyword>
<comment type="subunit">
    <text evidence="4 8">Homododecamer.</text>
</comment>
<dbReference type="SUPFAM" id="SSF52304">
    <property type="entry name" value="Type II 3-dehydroquinate dehydratase"/>
    <property type="match status" value="1"/>
</dbReference>
<name>A0A1H9YQ17_9FIRM</name>
<dbReference type="Proteomes" id="UP000199568">
    <property type="component" value="Unassembled WGS sequence"/>
</dbReference>
<feature type="binding site" evidence="8 10">
    <location>
        <position position="73"/>
    </location>
    <ligand>
        <name>substrate</name>
    </ligand>
</feature>
<dbReference type="PANTHER" id="PTHR21272">
    <property type="entry name" value="CATABOLIC 3-DEHYDROQUINASE"/>
    <property type="match status" value="1"/>
</dbReference>
<dbReference type="EC" id="4.2.1.10" evidence="5 8"/>
<dbReference type="InterPro" id="IPR001874">
    <property type="entry name" value="DHquinase_II"/>
</dbReference>
<comment type="pathway">
    <text evidence="2 8">Metabolic intermediate biosynthesis; chorismate biosynthesis; chorismate from D-erythrose 4-phosphate and phosphoenolpyruvate: step 3/7.</text>
</comment>
<evidence type="ECO:0000256" key="8">
    <source>
        <dbReference type="HAMAP-Rule" id="MF_00169"/>
    </source>
</evidence>
<dbReference type="CDD" id="cd00466">
    <property type="entry name" value="DHQase_II"/>
    <property type="match status" value="1"/>
</dbReference>
<dbReference type="NCBIfam" id="NF003807">
    <property type="entry name" value="PRK05395.1-4"/>
    <property type="match status" value="1"/>
</dbReference>
<dbReference type="GO" id="GO:0008652">
    <property type="term" value="P:amino acid biosynthetic process"/>
    <property type="evidence" value="ECO:0007669"/>
    <property type="project" value="UniProtKB-KW"/>
</dbReference>
<evidence type="ECO:0000256" key="5">
    <source>
        <dbReference type="ARBA" id="ARBA00012060"/>
    </source>
</evidence>